<feature type="transmembrane region" description="Helical" evidence="3">
    <location>
        <begin position="744"/>
        <end position="762"/>
    </location>
</feature>
<feature type="transmembrane region" description="Helical" evidence="3">
    <location>
        <begin position="718"/>
        <end position="737"/>
    </location>
</feature>
<dbReference type="PANTHER" id="PTHR31082:SF4">
    <property type="entry name" value="PHEROMONE-REGULATED MEMBRANE PROTEIN 10"/>
    <property type="match status" value="1"/>
</dbReference>
<feature type="transmembrane region" description="Helical" evidence="3">
    <location>
        <begin position="637"/>
        <end position="661"/>
    </location>
</feature>
<feature type="transmembrane region" description="Helical" evidence="3">
    <location>
        <begin position="1279"/>
        <end position="1299"/>
    </location>
</feature>
<keyword evidence="3" id="KW-0812">Transmembrane</keyword>
<evidence type="ECO:0000256" key="3">
    <source>
        <dbReference type="SAM" id="Phobius"/>
    </source>
</evidence>
<gene>
    <name evidence="5" type="ORF">LTR09_007167</name>
</gene>
<feature type="transmembrane region" description="Helical" evidence="3">
    <location>
        <begin position="682"/>
        <end position="703"/>
    </location>
</feature>
<comment type="caution">
    <text evidence="5">The sequence shown here is derived from an EMBL/GenBank/DDBJ whole genome shotgun (WGS) entry which is preliminary data.</text>
</comment>
<keyword evidence="3" id="KW-0472">Membrane</keyword>
<reference evidence="5" key="1">
    <citation type="submission" date="2023-04" db="EMBL/GenBank/DDBJ databases">
        <title>Black Yeasts Isolated from many extreme environments.</title>
        <authorList>
            <person name="Coleine C."/>
            <person name="Stajich J.E."/>
            <person name="Selbmann L."/>
        </authorList>
    </citation>
    <scope>NUCLEOTIDE SEQUENCE</scope>
    <source>
        <strain evidence="5">CCFEE 5312</strain>
    </source>
</reference>
<dbReference type="InterPro" id="IPR010619">
    <property type="entry name" value="ThrE-like_N"/>
</dbReference>
<evidence type="ECO:0000256" key="2">
    <source>
        <dbReference type="SAM" id="MobiDB-lite"/>
    </source>
</evidence>
<dbReference type="InterPro" id="IPR051361">
    <property type="entry name" value="ThrE/Ser_Exporter"/>
</dbReference>
<feature type="transmembrane region" description="Helical" evidence="3">
    <location>
        <begin position="1418"/>
        <end position="1441"/>
    </location>
</feature>
<feature type="transmembrane region" description="Helical" evidence="3">
    <location>
        <begin position="850"/>
        <end position="867"/>
    </location>
</feature>
<feature type="transmembrane region" description="Helical" evidence="3">
    <location>
        <begin position="768"/>
        <end position="787"/>
    </location>
</feature>
<feature type="transmembrane region" description="Helical" evidence="3">
    <location>
        <begin position="1014"/>
        <end position="1034"/>
    </location>
</feature>
<feature type="region of interest" description="Disordered" evidence="2">
    <location>
        <begin position="1"/>
        <end position="368"/>
    </location>
</feature>
<name>A0AAJ0DCP1_9PEZI</name>
<feature type="compositionally biased region" description="Polar residues" evidence="2">
    <location>
        <begin position="20"/>
        <end position="37"/>
    </location>
</feature>
<proteinExistence type="inferred from homology"/>
<evidence type="ECO:0000313" key="6">
    <source>
        <dbReference type="Proteomes" id="UP001271007"/>
    </source>
</evidence>
<evidence type="ECO:0000313" key="5">
    <source>
        <dbReference type="EMBL" id="KAK3051512.1"/>
    </source>
</evidence>
<feature type="transmembrane region" description="Helical" evidence="3">
    <location>
        <begin position="1453"/>
        <end position="1475"/>
    </location>
</feature>
<feature type="transmembrane region" description="Helical" evidence="3">
    <location>
        <begin position="1255"/>
        <end position="1273"/>
    </location>
</feature>
<dbReference type="PANTHER" id="PTHR31082">
    <property type="entry name" value="PHEROMONE-REGULATED MEMBRANE PROTEIN 10"/>
    <property type="match status" value="1"/>
</dbReference>
<feature type="compositionally biased region" description="Basic and acidic residues" evidence="2">
    <location>
        <begin position="168"/>
        <end position="181"/>
    </location>
</feature>
<sequence>MSSPADSPPVWLGTPADMSENVSPRNGIVSSSDNSQPGSGGQAPRPQKKRVGWGSQPDSAERSRRVSWTNADGEEEPAPVSVTTYPPPAEGSSIERSRSYSEELLHRVDKSHLPELSPQQTQEIHAAFSKPRPAMRRHDSTPPDHLSPPQDEIEGPDGTGQRAHRQARMREAFERGKRLEQDQISAGNSRRPSPQRPPRLAEDIEMDELGQMDEHLIQDEEEDDGLEMPVPKRRRALENEEAHRLVRRHTRARREQYSHGAETPPPAYQSGAVTPTELEPEDYRAPPREYRGGILGSLLKLYNEPQEDERSHRGHHSRTRSGWFHSADHTPNTSTTPTPQGSPPTSGTATPTGGSSSPKNWFRKNKDHSSASLSQLVGTTASLGSPIVSGLGEQVTRRLKEQKHAKEAGKRPNMGMRSHSSNALAALNRVARGKRMEEEARITVHIAETIARQRYLMRLCRALMQYGAPTHRLEEYMRMSARVLEIDAQFLYIPGSMIISFDDPATHTTEVKLVRVSQGLDLGKLRDVHETYKDVVHDKIGVEEATSRLKEIMNRKDKHSRWLRIPVYGLAAVCVGPFAFQARLIDLPIAFILGCILGVLQLVVSPASDLYANVFEIMATVITSFLARAFGSIPYKGGYMFCFSALAQSSIALILPGYIVLCASLELQSKSIVAGSIRMVYAVIYTLFLGYGITIGTAIYGIIDKNATSQTTCSDPIPGYWVFFFVPGFTLCLIIINQAKWKQAPVMLIIAFVGYLVNYFSAQRFLGNTQVSNTLGALAIGVMANFYSRVGSRIENWSLDVWEDTLRPYWKRFRSVVFGVHSRIASAKSLEDGTASSDNESMFKRQTRRVGYSLAAAAMLPAIFVQVPSGLAVNGSLVSGIASANQISGNATNGTQVLNTSSIVGNAADSALNSLAFNVSYSVIQVAIGITVGLFLSAIVVYPTGKRRSGLFSLAGHAQRVCTTSPSSAMSALLTLLLISLTLSVSVQGYTTISTNCTLPMSTTNYVSAPNARGSLNIVWSRFGVFVACIYSIVHMKASGSMRGSSSTFSAAPFLARRDDWTLTHMFFANAGGFVLLYKKMGLRSNDEMPQHPSDAASSRILAVDAAANETKSSSFIRSLPSRGNMRQEAGASEPDVCNDTQAIVEIRTAHDIQNAHQASENTANPDSETVEKHTVCDAATQTDVCGKRASEHEKAGSIASSERQILNPTSPDLLRFHLNASVLRLAIEEKLLCPGAPSIQDIEDRSKSSMLAKLLVCLQLSSFMFGIVTRLAEGLQMAPMEVEATCYAICSMLVYPFLLRRPKNVDTPIAIVIYDSLLSRVVELRLESLARQNRELGTGNLLGLRKKSSPGEESSSSSVESREQEFPGRPPHDMILPSARRQDLVVVGLATAAFGILFGAVHIAAWNLDFPTQADKWLWRSASLAVACCPLICGLGLALAFSPVFSAPWVQIVLLGFLTLASGAYGYGRLIIIVEAFRTLFYLAPEAYLVPSWSTSIPHIS</sequence>
<dbReference type="Proteomes" id="UP001271007">
    <property type="component" value="Unassembled WGS sequence"/>
</dbReference>
<dbReference type="EMBL" id="JAWDJX010000025">
    <property type="protein sequence ID" value="KAK3051512.1"/>
    <property type="molecule type" value="Genomic_DNA"/>
</dbReference>
<organism evidence="5 6">
    <name type="scientific">Extremus antarcticus</name>
    <dbReference type="NCBI Taxonomy" id="702011"/>
    <lineage>
        <taxon>Eukaryota</taxon>
        <taxon>Fungi</taxon>
        <taxon>Dikarya</taxon>
        <taxon>Ascomycota</taxon>
        <taxon>Pezizomycotina</taxon>
        <taxon>Dothideomycetes</taxon>
        <taxon>Dothideomycetidae</taxon>
        <taxon>Mycosphaerellales</taxon>
        <taxon>Extremaceae</taxon>
        <taxon>Extremus</taxon>
    </lineage>
</organism>
<comment type="similarity">
    <text evidence="1">Belongs to the ThrE exporter (TC 2.A.79) family.</text>
</comment>
<evidence type="ECO:0000256" key="1">
    <source>
        <dbReference type="ARBA" id="ARBA00034125"/>
    </source>
</evidence>
<accession>A0AAJ0DCP1</accession>
<feature type="compositionally biased region" description="Basic and acidic residues" evidence="2">
    <location>
        <begin position="281"/>
        <end position="291"/>
    </location>
</feature>
<keyword evidence="6" id="KW-1185">Reference proteome</keyword>
<protein>
    <recommendedName>
        <fullName evidence="4">Threonine/serine exporter-like N-terminal domain-containing protein</fullName>
    </recommendedName>
</protein>
<feature type="domain" description="Threonine/serine exporter-like N-terminal" evidence="4">
    <location>
        <begin position="454"/>
        <end position="699"/>
    </location>
</feature>
<feature type="transmembrane region" description="Helical" evidence="3">
    <location>
        <begin position="611"/>
        <end position="631"/>
    </location>
</feature>
<keyword evidence="3" id="KW-1133">Transmembrane helix</keyword>
<feature type="transmembrane region" description="Helical" evidence="3">
    <location>
        <begin position="1385"/>
        <end position="1406"/>
    </location>
</feature>
<feature type="region of interest" description="Disordered" evidence="2">
    <location>
        <begin position="1342"/>
        <end position="1373"/>
    </location>
</feature>
<dbReference type="GO" id="GO:0022857">
    <property type="term" value="F:transmembrane transporter activity"/>
    <property type="evidence" value="ECO:0007669"/>
    <property type="project" value="InterPro"/>
</dbReference>
<feature type="compositionally biased region" description="Basic and acidic residues" evidence="2">
    <location>
        <begin position="1361"/>
        <end position="1373"/>
    </location>
</feature>
<feature type="transmembrane region" description="Helical" evidence="3">
    <location>
        <begin position="587"/>
        <end position="604"/>
    </location>
</feature>
<feature type="transmembrane region" description="Helical" evidence="3">
    <location>
        <begin position="919"/>
        <end position="942"/>
    </location>
</feature>
<evidence type="ECO:0000259" key="4">
    <source>
        <dbReference type="Pfam" id="PF06738"/>
    </source>
</evidence>
<feature type="compositionally biased region" description="Low complexity" evidence="2">
    <location>
        <begin position="330"/>
        <end position="358"/>
    </location>
</feature>
<feature type="compositionally biased region" description="Basic and acidic residues" evidence="2">
    <location>
        <begin position="93"/>
        <end position="113"/>
    </location>
</feature>
<dbReference type="Pfam" id="PF06738">
    <property type="entry name" value="ThrE"/>
    <property type="match status" value="1"/>
</dbReference>